<reference evidence="2" key="1">
    <citation type="submission" date="2025-08" db="UniProtKB">
        <authorList>
            <consortium name="RefSeq"/>
        </authorList>
    </citation>
    <scope>IDENTIFICATION</scope>
    <source>
        <tissue evidence="2">Total insect</tissue>
    </source>
</reference>
<dbReference type="RefSeq" id="XP_034243280.1">
    <property type="nucleotide sequence ID" value="XM_034387389.1"/>
</dbReference>
<evidence type="ECO:0000313" key="1">
    <source>
        <dbReference type="Proteomes" id="UP000515158"/>
    </source>
</evidence>
<evidence type="ECO:0000313" key="2">
    <source>
        <dbReference type="RefSeq" id="XP_034243280.1"/>
    </source>
</evidence>
<organism evidence="2">
    <name type="scientific">Thrips palmi</name>
    <name type="common">Melon thrips</name>
    <dbReference type="NCBI Taxonomy" id="161013"/>
    <lineage>
        <taxon>Eukaryota</taxon>
        <taxon>Metazoa</taxon>
        <taxon>Ecdysozoa</taxon>
        <taxon>Arthropoda</taxon>
        <taxon>Hexapoda</taxon>
        <taxon>Insecta</taxon>
        <taxon>Pterygota</taxon>
        <taxon>Neoptera</taxon>
        <taxon>Paraneoptera</taxon>
        <taxon>Thysanoptera</taxon>
        <taxon>Terebrantia</taxon>
        <taxon>Thripoidea</taxon>
        <taxon>Thripidae</taxon>
        <taxon>Thrips</taxon>
    </lineage>
</organism>
<proteinExistence type="predicted"/>
<accession>A0A6P8Z019</accession>
<protein>
    <submittedName>
        <fullName evidence="2">Uncharacterized protein LOC117646455</fullName>
    </submittedName>
</protein>
<dbReference type="InParanoid" id="A0A6P8Z019"/>
<gene>
    <name evidence="2" type="primary">LOC117646455</name>
</gene>
<keyword evidence="1" id="KW-1185">Reference proteome</keyword>
<sequence length="120" mass="12825">MPSSLVRRTCHNVPDSSSRAELAIGRLLEPYWTARDRAPFATTCIPARGSISTGCMSTRSKFDELSRGKHASPGFLGFLWVSLAFPLPASVGFGANAVAAAAKYGKAVGVLKKQQQKIQT</sequence>
<name>A0A6P8Z019_THRPL</name>
<dbReference type="AlphaFoldDB" id="A0A6P8Z019"/>
<dbReference type="KEGG" id="tpal:117646455"/>
<dbReference type="Proteomes" id="UP000515158">
    <property type="component" value="Unplaced"/>
</dbReference>
<dbReference type="GeneID" id="117646455"/>